<dbReference type="InterPro" id="IPR011990">
    <property type="entry name" value="TPR-like_helical_dom_sf"/>
</dbReference>
<name>A0A398DD84_9BACT</name>
<evidence type="ECO:0000256" key="1">
    <source>
        <dbReference type="ARBA" id="ARBA00022737"/>
    </source>
</evidence>
<proteinExistence type="predicted"/>
<dbReference type="EMBL" id="QXIX01000008">
    <property type="protein sequence ID" value="RIE15418.1"/>
    <property type="molecule type" value="Genomic_DNA"/>
</dbReference>
<dbReference type="Proteomes" id="UP000265724">
    <property type="component" value="Unassembled WGS sequence"/>
</dbReference>
<sequence length="818" mass="92558">MTDSELVSNTTSDAAGTAHSYVYCFLIDMIRSTSQRDRRSSVATDRFDDALDKYLDPLLEPLGLSAVHQHSTGDGFQLLTENENDLQALCCLGVIMSRRFRSQLAKMAAVPVDNVPSLRISICGGKGTKKRSGYVGTSGIRATRANKYCLPNEVLVDEAVRVYVCDDFDLELVDFARRPPDLKPEHVEDDYRLYSLKDLRLENLLESDLLPIYRFTLSETGREAKAHELLMELEKRLNRETQRLSDRPSETQLHVAKRWSILLNSQPDYEQARRVFERMVSEGIEPNVYVYSMLMNKSATFGEARAWLSEMERRGVEPNVVSYSTLLAKAPDYGAAVDCFSEMCDAGVRPNDKTYGCLLAKSPDYETAKAWMDQMSLNGVEPTSFMYAGMVIKSPDYATAMQWLDAMEKRGIVMPTPAYSMMMNKSTDYETALAWYESMRRSRIRPDVFTLNMLLEKAPDYPTAEAWVTELTGRHVVPDIVTFNTMIKRSPDNRNACDWYEKARALGLQPTLHTLIALVYHSLGLDEALDWMDRLVAEGITIDTRVVQPLLHLASTDESIERVRRKAKSVGFHLDVACFNVILRKTPNLDEAHKVVDDMRRSGIRPDENTYQILLRLTTDCESGVWILDSMERDGVVLTPEIGGLVIRNATNYRQGLDLLNRLRRRGMAITATVWDSLFHLDLTGVSAQELLETFVKEPMRPRQAMQSAISKYRIQERWDDCLFLVMNYPFLAISLAIMRKRFEPSCAYFRTFLDDPKQGHNAAYALGLALHAAGQDKEAIEYLRVARDGAGLGARQESLDKLIDSISPEGTTGGNDL</sequence>
<dbReference type="SUPFAM" id="SSF81901">
    <property type="entry name" value="HCP-like"/>
    <property type="match status" value="1"/>
</dbReference>
<comment type="caution">
    <text evidence="2">The sequence shown here is derived from an EMBL/GenBank/DDBJ whole genome shotgun (WGS) entry which is preliminary data.</text>
</comment>
<dbReference type="PANTHER" id="PTHR47447:SF24">
    <property type="entry name" value="PENTATRICOPEPTIDE REPEAT-CONTAINING PROTEIN"/>
    <property type="match status" value="1"/>
</dbReference>
<dbReference type="Gene3D" id="1.25.40.10">
    <property type="entry name" value="Tetratricopeptide repeat domain"/>
    <property type="match status" value="3"/>
</dbReference>
<dbReference type="PANTHER" id="PTHR47447">
    <property type="entry name" value="OS03G0856100 PROTEIN"/>
    <property type="match status" value="1"/>
</dbReference>
<dbReference type="Proteomes" id="UP000266042">
    <property type="component" value="Unassembled WGS sequence"/>
</dbReference>
<dbReference type="InterPro" id="IPR002885">
    <property type="entry name" value="PPR_rpt"/>
</dbReference>
<evidence type="ECO:0000313" key="3">
    <source>
        <dbReference type="EMBL" id="RIE15418.1"/>
    </source>
</evidence>
<evidence type="ECO:0000313" key="2">
    <source>
        <dbReference type="EMBL" id="RIE11589.1"/>
    </source>
</evidence>
<keyword evidence="1" id="KW-0677">Repeat</keyword>
<reference evidence="4 5" key="1">
    <citation type="submission" date="2018-09" db="EMBL/GenBank/DDBJ databases">
        <title>Discovery and Ecogenomic Context for Candidatus Cryosericales, a Global Caldiserica Order Active in Thawing Permafrost.</title>
        <authorList>
            <person name="Martinez M.A."/>
            <person name="Woodcroft B.J."/>
            <person name="Ignacio Espinoza J.C."/>
            <person name="Zayed A."/>
            <person name="Singleton C.M."/>
            <person name="Boyd J."/>
            <person name="Li Y.-F."/>
            <person name="Purvine S."/>
            <person name="Maughan H."/>
            <person name="Hodgkins S.B."/>
            <person name="Anderson D."/>
            <person name="Sederholm M."/>
            <person name="Temperton B."/>
            <person name="Saleska S.R."/>
            <person name="Tyson G.W."/>
            <person name="Rich V.I."/>
        </authorList>
    </citation>
    <scope>NUCLEOTIDE SEQUENCE [LARGE SCALE GENOMIC DNA]</scope>
    <source>
        <strain evidence="3 4">SMC2</strain>
        <strain evidence="2 5">SMC3</strain>
    </source>
</reference>
<gene>
    <name evidence="3" type="ORF">SMC2_00915</name>
    <name evidence="2" type="ORF">SMC3_08970</name>
</gene>
<evidence type="ECO:0000313" key="4">
    <source>
        <dbReference type="Proteomes" id="UP000265724"/>
    </source>
</evidence>
<evidence type="ECO:0008006" key="6">
    <source>
        <dbReference type="Google" id="ProtNLM"/>
    </source>
</evidence>
<dbReference type="Pfam" id="PF13812">
    <property type="entry name" value="PPR_3"/>
    <property type="match status" value="3"/>
</dbReference>
<organism evidence="2 5">
    <name type="scientific">Candidatus Cryosericum hinesii</name>
    <dbReference type="NCBI Taxonomy" id="2290915"/>
    <lineage>
        <taxon>Bacteria</taxon>
        <taxon>Pseudomonadati</taxon>
        <taxon>Caldisericota/Cryosericota group</taxon>
        <taxon>Candidatus Cryosericota</taxon>
        <taxon>Candidatus Cryosericia</taxon>
        <taxon>Candidatus Cryosericales</taxon>
        <taxon>Candidatus Cryosericaceae</taxon>
        <taxon>Candidatus Cryosericum</taxon>
    </lineage>
</organism>
<accession>A0A398DD84</accession>
<evidence type="ECO:0000313" key="5">
    <source>
        <dbReference type="Proteomes" id="UP000266042"/>
    </source>
</evidence>
<dbReference type="AlphaFoldDB" id="A0A398DD84"/>
<dbReference type="EMBL" id="QXIW01000036">
    <property type="protein sequence ID" value="RIE11589.1"/>
    <property type="molecule type" value="Genomic_DNA"/>
</dbReference>
<keyword evidence="4" id="KW-1185">Reference proteome</keyword>
<protein>
    <recommendedName>
        <fullName evidence="6">Pentacotripeptide-repeat region of PRORP domain-containing protein</fullName>
    </recommendedName>
</protein>